<dbReference type="GO" id="GO:0043195">
    <property type="term" value="C:terminal bouton"/>
    <property type="evidence" value="ECO:0007669"/>
    <property type="project" value="TreeGrafter"/>
</dbReference>
<organism evidence="5 6">
    <name type="scientific">Ridgeia piscesae</name>
    <name type="common">Tubeworm</name>
    <dbReference type="NCBI Taxonomy" id="27915"/>
    <lineage>
        <taxon>Eukaryota</taxon>
        <taxon>Metazoa</taxon>
        <taxon>Spiralia</taxon>
        <taxon>Lophotrochozoa</taxon>
        <taxon>Annelida</taxon>
        <taxon>Polychaeta</taxon>
        <taxon>Sedentaria</taxon>
        <taxon>Canalipalpata</taxon>
        <taxon>Sabellida</taxon>
        <taxon>Siboglinidae</taxon>
        <taxon>Ridgeia</taxon>
    </lineage>
</organism>
<keyword evidence="2" id="KW-0862">Zinc</keyword>
<evidence type="ECO:0000259" key="4">
    <source>
        <dbReference type="PROSITE" id="PS51259"/>
    </source>
</evidence>
<dbReference type="GO" id="GO:0016082">
    <property type="term" value="P:synaptic vesicle priming"/>
    <property type="evidence" value="ECO:0007669"/>
    <property type="project" value="TreeGrafter"/>
</dbReference>
<dbReference type="SMART" id="SM01145">
    <property type="entry name" value="DUF1041"/>
    <property type="match status" value="1"/>
</dbReference>
<dbReference type="GO" id="GO:0031594">
    <property type="term" value="C:neuromuscular junction"/>
    <property type="evidence" value="ECO:0007669"/>
    <property type="project" value="TreeGrafter"/>
</dbReference>
<dbReference type="GO" id="GO:0017075">
    <property type="term" value="F:syntaxin-1 binding"/>
    <property type="evidence" value="ECO:0007669"/>
    <property type="project" value="TreeGrafter"/>
</dbReference>
<dbReference type="GO" id="GO:0016081">
    <property type="term" value="P:synaptic vesicle docking"/>
    <property type="evidence" value="ECO:0007669"/>
    <property type="project" value="TreeGrafter"/>
</dbReference>
<dbReference type="GO" id="GO:0008270">
    <property type="term" value="F:zinc ion binding"/>
    <property type="evidence" value="ECO:0007669"/>
    <property type="project" value="UniProtKB-KW"/>
</dbReference>
<evidence type="ECO:0008006" key="7">
    <source>
        <dbReference type="Google" id="ProtNLM"/>
    </source>
</evidence>
<dbReference type="GO" id="GO:0098831">
    <property type="term" value="C:presynaptic active zone cytoplasmic component"/>
    <property type="evidence" value="ECO:0007669"/>
    <property type="project" value="TreeGrafter"/>
</dbReference>
<evidence type="ECO:0000313" key="6">
    <source>
        <dbReference type="Proteomes" id="UP001209878"/>
    </source>
</evidence>
<accession>A0AAD9NX88</accession>
<reference evidence="5" key="1">
    <citation type="journal article" date="2023" name="Mol. Biol. Evol.">
        <title>Third-Generation Sequencing Reveals the Adaptive Role of the Epigenome in Three Deep-Sea Polychaetes.</title>
        <authorList>
            <person name="Perez M."/>
            <person name="Aroh O."/>
            <person name="Sun Y."/>
            <person name="Lan Y."/>
            <person name="Juniper S.K."/>
            <person name="Young C.R."/>
            <person name="Angers B."/>
            <person name="Qian P.Y."/>
        </authorList>
    </citation>
    <scope>NUCLEOTIDE SEQUENCE</scope>
    <source>
        <strain evidence="5">R07B-5</strain>
    </source>
</reference>
<dbReference type="InterPro" id="IPR014772">
    <property type="entry name" value="Munc13_dom-2"/>
</dbReference>
<evidence type="ECO:0000256" key="1">
    <source>
        <dbReference type="ARBA" id="ARBA00022737"/>
    </source>
</evidence>
<keyword evidence="6" id="KW-1185">Reference proteome</keyword>
<keyword evidence="2" id="KW-0479">Metal-binding</keyword>
<sequence length="650" mass="74066">MTCSHFSCLSTKYMCPGVPAVMSTLLANINAFYAHTTASAAVSASDRFAASNFGKEKFVKLLDNLHNSLRIDLSVYRNTFPASDPARLQDLKSTVDLLTSITFFRMKVQELSSPPRAGTVVKDCVKACMKSTYQFLFDNCYELYQREFQTDGSETQEAADGPNTKSLDFWHKLIALIVSVIEEDRNSYTPVLNQFPQELNVGIVSATVTWSLFAQDIKYALEEHQKTLFCKSAEYMNLHFKVKWLYNKYIIEQFTEEMPEYPLWFEPFVMQWLNENDDFSMGYLHGAYERDRKDGFQKASKHALFSCSVTDVFTQLRQCFDVIKKLECPHSEVVKHYMKRFSKTIRKVLLAYAEIVRKDFEKYTAKHQVACIVMNNIQQLRVQLEKMFEDMGGEKVHTGDSPQSSWVVSLADVKRGIYERDVLGFGKSLEPQIHQSVHQVGVLMAQVKGGMPTNRNTIQQESDMILSPLMDVMDGSLTMFAQVCEKTVLKRLLKELWRIVIQTLEKTVVLPPLTDPRQLFQITGNAQAKIEDVSRALLNQVSQMPGKMPSSLKQVTTANNQPFADMSKKLADMSKEMEKNLSPKQCAVLDVALDTIKQYFHAGGNGLKKNFLDKSPELQSLRYALSLYTPDHRLPHQDLCTDADVTSDHQ</sequence>
<feature type="domain" description="MHD1" evidence="3">
    <location>
        <begin position="215"/>
        <end position="356"/>
    </location>
</feature>
<proteinExistence type="predicted"/>
<dbReference type="InterPro" id="IPR010439">
    <property type="entry name" value="MUN_dom"/>
</dbReference>
<protein>
    <recommendedName>
        <fullName evidence="7">MHD1 domain-containing protein</fullName>
    </recommendedName>
</protein>
<dbReference type="Pfam" id="PF06292">
    <property type="entry name" value="MUN"/>
    <property type="match status" value="1"/>
</dbReference>
<dbReference type="GO" id="GO:0035249">
    <property type="term" value="P:synaptic transmission, glutamatergic"/>
    <property type="evidence" value="ECO:0007669"/>
    <property type="project" value="TreeGrafter"/>
</dbReference>
<dbReference type="PROSITE" id="PS51259">
    <property type="entry name" value="MHD2"/>
    <property type="match status" value="1"/>
</dbReference>
<dbReference type="InterPro" id="IPR027080">
    <property type="entry name" value="Unc-13"/>
</dbReference>
<dbReference type="GO" id="GO:0042734">
    <property type="term" value="C:presynaptic membrane"/>
    <property type="evidence" value="ECO:0007669"/>
    <property type="project" value="TreeGrafter"/>
</dbReference>
<name>A0AAD9NX88_RIDPI</name>
<feature type="domain" description="MHD2" evidence="4">
    <location>
        <begin position="463"/>
        <end position="639"/>
    </location>
</feature>
<dbReference type="PANTHER" id="PTHR10480">
    <property type="entry name" value="PROTEIN UNC-13 HOMOLOG"/>
    <property type="match status" value="1"/>
</dbReference>
<evidence type="ECO:0000256" key="2">
    <source>
        <dbReference type="ARBA" id="ARBA00022771"/>
    </source>
</evidence>
<dbReference type="GO" id="GO:0099525">
    <property type="term" value="P:presynaptic dense core vesicle exocytosis"/>
    <property type="evidence" value="ECO:0007669"/>
    <property type="project" value="TreeGrafter"/>
</dbReference>
<keyword evidence="1" id="KW-0677">Repeat</keyword>
<dbReference type="Gene3D" id="1.20.58.1100">
    <property type="match status" value="1"/>
</dbReference>
<evidence type="ECO:0000313" key="5">
    <source>
        <dbReference type="EMBL" id="KAK2184162.1"/>
    </source>
</evidence>
<dbReference type="EMBL" id="JAODUO010000279">
    <property type="protein sequence ID" value="KAK2184162.1"/>
    <property type="molecule type" value="Genomic_DNA"/>
</dbReference>
<keyword evidence="2" id="KW-0863">Zinc-finger</keyword>
<evidence type="ECO:0000259" key="3">
    <source>
        <dbReference type="PROSITE" id="PS51258"/>
    </source>
</evidence>
<dbReference type="GO" id="GO:0061789">
    <property type="term" value="P:dense core granule priming"/>
    <property type="evidence" value="ECO:0007669"/>
    <property type="project" value="TreeGrafter"/>
</dbReference>
<dbReference type="PROSITE" id="PS51258">
    <property type="entry name" value="MHD1"/>
    <property type="match status" value="1"/>
</dbReference>
<dbReference type="GO" id="GO:0005516">
    <property type="term" value="F:calmodulin binding"/>
    <property type="evidence" value="ECO:0007669"/>
    <property type="project" value="TreeGrafter"/>
</dbReference>
<dbReference type="GO" id="GO:0019992">
    <property type="term" value="F:diacylglycerol binding"/>
    <property type="evidence" value="ECO:0007669"/>
    <property type="project" value="InterPro"/>
</dbReference>
<comment type="caution">
    <text evidence="5">The sequence shown here is derived from an EMBL/GenBank/DDBJ whole genome shotgun (WGS) entry which is preliminary data.</text>
</comment>
<dbReference type="Proteomes" id="UP001209878">
    <property type="component" value="Unassembled WGS sequence"/>
</dbReference>
<dbReference type="GO" id="GO:0030672">
    <property type="term" value="C:synaptic vesicle membrane"/>
    <property type="evidence" value="ECO:0007669"/>
    <property type="project" value="TreeGrafter"/>
</dbReference>
<gene>
    <name evidence="5" type="ORF">NP493_280g03069</name>
</gene>
<dbReference type="InterPro" id="IPR014770">
    <property type="entry name" value="Munc13_1"/>
</dbReference>
<dbReference type="PANTHER" id="PTHR10480:SF12">
    <property type="entry name" value="UNC-13, ISOFORM E"/>
    <property type="match status" value="1"/>
</dbReference>
<dbReference type="AlphaFoldDB" id="A0AAD9NX88"/>